<name>A0A4Y8D3M5_9HELO</name>
<dbReference type="OrthoDB" id="3556817at2759"/>
<accession>A0A4Y8D3M5</accession>
<evidence type="ECO:0000313" key="2">
    <source>
        <dbReference type="EMBL" id="TEY65922.1"/>
    </source>
</evidence>
<organism evidence="2 3">
    <name type="scientific">Botryotinia calthae</name>
    <dbReference type="NCBI Taxonomy" id="38488"/>
    <lineage>
        <taxon>Eukaryota</taxon>
        <taxon>Fungi</taxon>
        <taxon>Dikarya</taxon>
        <taxon>Ascomycota</taxon>
        <taxon>Pezizomycotina</taxon>
        <taxon>Leotiomycetes</taxon>
        <taxon>Helotiales</taxon>
        <taxon>Sclerotiniaceae</taxon>
        <taxon>Botryotinia</taxon>
    </lineage>
</organism>
<feature type="region of interest" description="Disordered" evidence="1">
    <location>
        <begin position="1"/>
        <end position="49"/>
    </location>
</feature>
<dbReference type="EMBL" id="PHWZ01000135">
    <property type="protein sequence ID" value="TEY65922.1"/>
    <property type="molecule type" value="Genomic_DNA"/>
</dbReference>
<feature type="compositionally biased region" description="Polar residues" evidence="1">
    <location>
        <begin position="7"/>
        <end position="23"/>
    </location>
</feature>
<evidence type="ECO:0000313" key="3">
    <source>
        <dbReference type="Proteomes" id="UP000297299"/>
    </source>
</evidence>
<protein>
    <submittedName>
        <fullName evidence="2">Uncharacterized protein</fullName>
    </submittedName>
</protein>
<gene>
    <name evidence="2" type="ORF">BOTCAL_0135g00090</name>
</gene>
<comment type="caution">
    <text evidence="2">The sequence shown here is derived from an EMBL/GenBank/DDBJ whole genome shotgun (WGS) entry which is preliminary data.</text>
</comment>
<feature type="region of interest" description="Disordered" evidence="1">
    <location>
        <begin position="89"/>
        <end position="110"/>
    </location>
</feature>
<keyword evidence="3" id="KW-1185">Reference proteome</keyword>
<proteinExistence type="predicted"/>
<dbReference type="Proteomes" id="UP000297299">
    <property type="component" value="Unassembled WGS sequence"/>
</dbReference>
<sequence length="110" mass="12183">MKPPSQPAHQPTKQPSRQPSNIFKAQYAFGKAGHNINETGQDGTGRDSINERVHSAPKWAEDVDGLERGLEGFGLDDELESWMALEERKKASYESPPNSLLTHTAPLRVC</sequence>
<evidence type="ECO:0000256" key="1">
    <source>
        <dbReference type="SAM" id="MobiDB-lite"/>
    </source>
</evidence>
<dbReference type="AlphaFoldDB" id="A0A4Y8D3M5"/>
<reference evidence="2 3" key="1">
    <citation type="submission" date="2017-11" db="EMBL/GenBank/DDBJ databases">
        <title>Comparative genomics of Botrytis spp.</title>
        <authorList>
            <person name="Valero-Jimenez C.A."/>
            <person name="Tapia P."/>
            <person name="Veloso J."/>
            <person name="Silva-Moreno E."/>
            <person name="Staats M."/>
            <person name="Valdes J.H."/>
            <person name="Van Kan J.A.L."/>
        </authorList>
    </citation>
    <scope>NUCLEOTIDE SEQUENCE [LARGE SCALE GENOMIC DNA]</scope>
    <source>
        <strain evidence="2 3">MUCL2830</strain>
    </source>
</reference>